<dbReference type="SMART" id="SM00717">
    <property type="entry name" value="SANT"/>
    <property type="match status" value="2"/>
</dbReference>
<evidence type="ECO:0000256" key="3">
    <source>
        <dbReference type="ARBA" id="ARBA00023163"/>
    </source>
</evidence>
<sequence>MHTTDISSNASTPQSLQKPLKKGNWSPTEDERLREGVAKHGTRWVLVAGEVGTRTGDQCAKRWKENLNPELDHSPWTLKEENHLLALVEQYGRNWKFLPDFFLEARAPLALKNRYALLMRRLKRQGSGSEATNSNPEIPVPVQTLVLPINSTCASPTIHDIVDSASALMDDGNISDFVISTSPIISSHSSTISFKNGISSSVETITADFPADNLGPAQATMMDIDGGVCDQTITNPLEGNDASKIAVVAIDGPRPSYYSDSSESSTALRSQEDSRSSDSDSSMTSGSKVKFSITCQRGRLKSVVKRMAEAAMTESADLATEKVQVTLTLQLKG</sequence>
<evidence type="ECO:0000259" key="6">
    <source>
        <dbReference type="PROSITE" id="PS50090"/>
    </source>
</evidence>
<feature type="compositionally biased region" description="Polar residues" evidence="5">
    <location>
        <begin position="1"/>
        <end position="17"/>
    </location>
</feature>
<protein>
    <submittedName>
        <fullName evidence="9">Uncharacterized protein</fullName>
    </submittedName>
</protein>
<dbReference type="AlphaFoldDB" id="A0A1V6SF33"/>
<dbReference type="PROSITE" id="PS51293">
    <property type="entry name" value="SANT"/>
    <property type="match status" value="1"/>
</dbReference>
<comment type="caution">
    <text evidence="9">The sequence shown here is derived from an EMBL/GenBank/DDBJ whole genome shotgun (WGS) entry which is preliminary data.</text>
</comment>
<name>A0A1V6SF33_9EURO</name>
<reference evidence="10" key="1">
    <citation type="journal article" date="2017" name="Nat. Microbiol.">
        <title>Global analysis of biosynthetic gene clusters reveals vast potential of secondary metabolite production in Penicillium species.</title>
        <authorList>
            <person name="Nielsen J.C."/>
            <person name="Grijseels S."/>
            <person name="Prigent S."/>
            <person name="Ji B."/>
            <person name="Dainat J."/>
            <person name="Nielsen K.F."/>
            <person name="Frisvad J.C."/>
            <person name="Workman M."/>
            <person name="Nielsen J."/>
        </authorList>
    </citation>
    <scope>NUCLEOTIDE SEQUENCE [LARGE SCALE GENOMIC DNA]</scope>
    <source>
        <strain evidence="10">IBT 29486</strain>
    </source>
</reference>
<feature type="domain" description="Myb-like" evidence="6">
    <location>
        <begin position="17"/>
        <end position="67"/>
    </location>
</feature>
<organism evidence="9 10">
    <name type="scientific">Penicillium vulpinum</name>
    <dbReference type="NCBI Taxonomy" id="29845"/>
    <lineage>
        <taxon>Eukaryota</taxon>
        <taxon>Fungi</taxon>
        <taxon>Dikarya</taxon>
        <taxon>Ascomycota</taxon>
        <taxon>Pezizomycotina</taxon>
        <taxon>Eurotiomycetes</taxon>
        <taxon>Eurotiomycetidae</taxon>
        <taxon>Eurotiales</taxon>
        <taxon>Aspergillaceae</taxon>
        <taxon>Penicillium</taxon>
    </lineage>
</organism>
<evidence type="ECO:0000259" key="8">
    <source>
        <dbReference type="PROSITE" id="PS51294"/>
    </source>
</evidence>
<dbReference type="PROSITE" id="PS50090">
    <property type="entry name" value="MYB_LIKE"/>
    <property type="match status" value="2"/>
</dbReference>
<feature type="domain" description="HTH myb-type" evidence="8">
    <location>
        <begin position="17"/>
        <end position="71"/>
    </location>
</feature>
<dbReference type="PANTHER" id="PTHR46621">
    <property type="entry name" value="SNRNA-ACTIVATING PROTEIN COMPLEX SUBUNIT 4"/>
    <property type="match status" value="1"/>
</dbReference>
<evidence type="ECO:0000256" key="2">
    <source>
        <dbReference type="ARBA" id="ARBA00023125"/>
    </source>
</evidence>
<feature type="region of interest" description="Disordered" evidence="5">
    <location>
        <begin position="1"/>
        <end position="30"/>
    </location>
</feature>
<feature type="compositionally biased region" description="Low complexity" evidence="5">
    <location>
        <begin position="256"/>
        <end position="265"/>
    </location>
</feature>
<dbReference type="PROSITE" id="PS51294">
    <property type="entry name" value="HTH_MYB"/>
    <property type="match status" value="1"/>
</dbReference>
<dbReference type="GO" id="GO:0000978">
    <property type="term" value="F:RNA polymerase II cis-regulatory region sequence-specific DNA binding"/>
    <property type="evidence" value="ECO:0007669"/>
    <property type="project" value="TreeGrafter"/>
</dbReference>
<dbReference type="GO" id="GO:0042795">
    <property type="term" value="P:snRNA transcription by RNA polymerase II"/>
    <property type="evidence" value="ECO:0007669"/>
    <property type="project" value="TreeGrafter"/>
</dbReference>
<gene>
    <name evidence="9" type="ORF">PENVUL_c001G02085</name>
</gene>
<dbReference type="PANTHER" id="PTHR46621:SF1">
    <property type="entry name" value="SNRNA-ACTIVATING PROTEIN COMPLEX SUBUNIT 4"/>
    <property type="match status" value="1"/>
</dbReference>
<keyword evidence="4" id="KW-0539">Nucleus</keyword>
<evidence type="ECO:0000259" key="7">
    <source>
        <dbReference type="PROSITE" id="PS51293"/>
    </source>
</evidence>
<accession>A0A1V6SF33</accession>
<feature type="domain" description="Myb-like" evidence="6">
    <location>
        <begin position="68"/>
        <end position="119"/>
    </location>
</feature>
<evidence type="ECO:0000256" key="1">
    <source>
        <dbReference type="ARBA" id="ARBA00023015"/>
    </source>
</evidence>
<keyword evidence="10" id="KW-1185">Reference proteome</keyword>
<dbReference type="InterPro" id="IPR017930">
    <property type="entry name" value="Myb_dom"/>
</dbReference>
<dbReference type="STRING" id="29845.A0A1V6SF33"/>
<keyword evidence="3" id="KW-0804">Transcription</keyword>
<keyword evidence="1" id="KW-0805">Transcription regulation</keyword>
<feature type="domain" description="SANT" evidence="7">
    <location>
        <begin position="20"/>
        <end position="68"/>
    </location>
</feature>
<dbReference type="GO" id="GO:0001006">
    <property type="term" value="F:RNA polymerase III type 3 promoter sequence-specific DNA binding"/>
    <property type="evidence" value="ECO:0007669"/>
    <property type="project" value="TreeGrafter"/>
</dbReference>
<dbReference type="Pfam" id="PF00249">
    <property type="entry name" value="Myb_DNA-binding"/>
    <property type="match status" value="2"/>
</dbReference>
<evidence type="ECO:0000256" key="4">
    <source>
        <dbReference type="ARBA" id="ARBA00023242"/>
    </source>
</evidence>
<dbReference type="GO" id="GO:0042796">
    <property type="term" value="P:snRNA transcription by RNA polymerase III"/>
    <property type="evidence" value="ECO:0007669"/>
    <property type="project" value="TreeGrafter"/>
</dbReference>
<proteinExistence type="predicted"/>
<evidence type="ECO:0000313" key="10">
    <source>
        <dbReference type="Proteomes" id="UP000191518"/>
    </source>
</evidence>
<dbReference type="InterPro" id="IPR051575">
    <property type="entry name" value="Myb-like_DNA-bd"/>
</dbReference>
<dbReference type="Proteomes" id="UP000191518">
    <property type="component" value="Unassembled WGS sequence"/>
</dbReference>
<keyword evidence="2" id="KW-0238">DNA-binding</keyword>
<dbReference type="InterPro" id="IPR001005">
    <property type="entry name" value="SANT/Myb"/>
</dbReference>
<evidence type="ECO:0000256" key="5">
    <source>
        <dbReference type="SAM" id="MobiDB-lite"/>
    </source>
</evidence>
<evidence type="ECO:0000313" key="9">
    <source>
        <dbReference type="EMBL" id="OQE12536.1"/>
    </source>
</evidence>
<dbReference type="Gene3D" id="1.10.10.60">
    <property type="entry name" value="Homeodomain-like"/>
    <property type="match status" value="2"/>
</dbReference>
<dbReference type="SUPFAM" id="SSF46689">
    <property type="entry name" value="Homeodomain-like"/>
    <property type="match status" value="1"/>
</dbReference>
<dbReference type="EMBL" id="MDYP01000001">
    <property type="protein sequence ID" value="OQE12536.1"/>
    <property type="molecule type" value="Genomic_DNA"/>
</dbReference>
<feature type="region of interest" description="Disordered" evidence="5">
    <location>
        <begin position="256"/>
        <end position="288"/>
    </location>
</feature>
<dbReference type="InterPro" id="IPR009057">
    <property type="entry name" value="Homeodomain-like_sf"/>
</dbReference>
<dbReference type="InterPro" id="IPR017884">
    <property type="entry name" value="SANT_dom"/>
</dbReference>
<dbReference type="GO" id="GO:0019185">
    <property type="term" value="C:snRNA-activating protein complex"/>
    <property type="evidence" value="ECO:0007669"/>
    <property type="project" value="TreeGrafter"/>
</dbReference>
<dbReference type="CDD" id="cd00167">
    <property type="entry name" value="SANT"/>
    <property type="match status" value="1"/>
</dbReference>